<evidence type="ECO:0000313" key="3">
    <source>
        <dbReference type="Proteomes" id="UP001528823"/>
    </source>
</evidence>
<dbReference type="Proteomes" id="UP001528823">
    <property type="component" value="Unassembled WGS sequence"/>
</dbReference>
<gene>
    <name evidence="2" type="ORF">ORQ98_05885</name>
</gene>
<dbReference type="EMBL" id="JAPMOU010000005">
    <property type="protein sequence ID" value="MDE1461494.1"/>
    <property type="molecule type" value="Genomic_DNA"/>
</dbReference>
<name>A0ABT5U558_9GAMM</name>
<feature type="transmembrane region" description="Helical" evidence="1">
    <location>
        <begin position="69"/>
        <end position="91"/>
    </location>
</feature>
<feature type="transmembrane region" description="Helical" evidence="1">
    <location>
        <begin position="12"/>
        <end position="30"/>
    </location>
</feature>
<protein>
    <submittedName>
        <fullName evidence="2">Uncharacterized protein</fullName>
    </submittedName>
</protein>
<evidence type="ECO:0000256" key="1">
    <source>
        <dbReference type="SAM" id="Phobius"/>
    </source>
</evidence>
<dbReference type="RefSeq" id="WP_274687856.1">
    <property type="nucleotide sequence ID" value="NZ_JAPMOU010000005.1"/>
</dbReference>
<proteinExistence type="predicted"/>
<keyword evidence="1" id="KW-0472">Membrane</keyword>
<keyword evidence="1" id="KW-0812">Transmembrane</keyword>
<keyword evidence="3" id="KW-1185">Reference proteome</keyword>
<sequence length="273" mass="31804">MNSYVVRRRLVYLLVLGLLLASTLILLSLSNLSMPSEVYCTGWGLLAVMGLLVSYHWRKKLLFLNFGGVRYWLRLHILFGLYGVALFFIHIDFSWPKGLFNQLIATVFLLEVGSGMVGLYLSRTMPPRMTWLGERLLYEKMPEYYQQLRQQAEDLALQAAAEHHTDTLVKFYNRNLQSFLLGAANFWPHVFNSGQVRSRWALKFEGLQRYLVEDELPVVTELRILVFRKIELDKQYAIQGLLRRWLFLHIPLAYALFIFVLAHVMVIHSFSGV</sequence>
<feature type="transmembrane region" description="Helical" evidence="1">
    <location>
        <begin position="245"/>
        <end position="270"/>
    </location>
</feature>
<reference evidence="2 3" key="1">
    <citation type="submission" date="2022-11" db="EMBL/GenBank/DDBJ databases">
        <title>Spartinivicinus poritis sp. nov., isolated from scleractinian coral Porites lutea.</title>
        <authorList>
            <person name="Zhang G."/>
            <person name="Cai L."/>
            <person name="Wei Q."/>
        </authorList>
    </citation>
    <scope>NUCLEOTIDE SEQUENCE [LARGE SCALE GENOMIC DNA]</scope>
    <source>
        <strain evidence="2 3">A2-2</strain>
    </source>
</reference>
<feature type="transmembrane region" description="Helical" evidence="1">
    <location>
        <begin position="36"/>
        <end position="57"/>
    </location>
</feature>
<feature type="transmembrane region" description="Helical" evidence="1">
    <location>
        <begin position="103"/>
        <end position="121"/>
    </location>
</feature>
<evidence type="ECO:0000313" key="2">
    <source>
        <dbReference type="EMBL" id="MDE1461494.1"/>
    </source>
</evidence>
<comment type="caution">
    <text evidence="2">The sequence shown here is derived from an EMBL/GenBank/DDBJ whole genome shotgun (WGS) entry which is preliminary data.</text>
</comment>
<organism evidence="2 3">
    <name type="scientific">Spartinivicinus poritis</name>
    <dbReference type="NCBI Taxonomy" id="2994640"/>
    <lineage>
        <taxon>Bacteria</taxon>
        <taxon>Pseudomonadati</taxon>
        <taxon>Pseudomonadota</taxon>
        <taxon>Gammaproteobacteria</taxon>
        <taxon>Oceanospirillales</taxon>
        <taxon>Zooshikellaceae</taxon>
        <taxon>Spartinivicinus</taxon>
    </lineage>
</organism>
<accession>A0ABT5U558</accession>
<keyword evidence="1" id="KW-1133">Transmembrane helix</keyword>